<keyword evidence="2" id="KW-1185">Reference proteome</keyword>
<dbReference type="AlphaFoldDB" id="A0A512M5X5"/>
<gene>
    <name evidence="1" type="ORF">BGE01nite_14260</name>
</gene>
<evidence type="ECO:0008006" key="3">
    <source>
        <dbReference type="Google" id="ProtNLM"/>
    </source>
</evidence>
<proteinExistence type="predicted"/>
<protein>
    <recommendedName>
        <fullName evidence="3">SGNH hydrolase-type esterase domain-containing protein</fullName>
    </recommendedName>
</protein>
<comment type="caution">
    <text evidence="1">The sequence shown here is derived from an EMBL/GenBank/DDBJ whole genome shotgun (WGS) entry which is preliminary data.</text>
</comment>
<name>A0A512M5X5_9BACT</name>
<accession>A0A512M5X5</accession>
<dbReference type="SUPFAM" id="SSF52266">
    <property type="entry name" value="SGNH hydrolase"/>
    <property type="match status" value="1"/>
</dbReference>
<organism evidence="1 2">
    <name type="scientific">Brevifollis gellanilyticus</name>
    <dbReference type="NCBI Taxonomy" id="748831"/>
    <lineage>
        <taxon>Bacteria</taxon>
        <taxon>Pseudomonadati</taxon>
        <taxon>Verrucomicrobiota</taxon>
        <taxon>Verrucomicrobiia</taxon>
        <taxon>Verrucomicrobiales</taxon>
        <taxon>Verrucomicrobiaceae</taxon>
    </lineage>
</organism>
<dbReference type="Proteomes" id="UP000321577">
    <property type="component" value="Unassembled WGS sequence"/>
</dbReference>
<dbReference type="EMBL" id="BKAG01000007">
    <property type="protein sequence ID" value="GEP42135.1"/>
    <property type="molecule type" value="Genomic_DNA"/>
</dbReference>
<sequence>MSAQTPAEVLHARALEARLPKPTPPQSRDSFELSEVRQQRLQKLLPKTWLKLKQRETVHILVLAGQREMEIWSEDGKAGAMQTFPALFARELTNQFFYTGGVRETGKDASLDVLAPGISVRVLSGQDQALVDAPSILGSVATQSPVDLVLICHGLAEAEAGVSPPAFVRQMEQAVEAAHAMKAEVFAVAPWLPASEPLEGSLGRARPLGDALREQAEDEGWMFADLGDLAAVMGMPPSDARDDAQRFDRLSGAWRSFFHEDKGGRFMPRVALHQRLGSVLFQMMLDGIAAPSVNFENTAAVWKDNGAGLELRCTVVNGTKEEQRLTVLPLIASGWKPSEAQPEVVLAAGAKKALVIQYARGKEEVTLEESVVRLPLLVISGSRAAVMTQRAPVQPVAVVWNPDTLFNQDKKFMVGGQIMSTGTEDVSGSWEAEFLGSKLSGRFQLKPGAAQPLDLGFDLPVDGELVRRSNLTLKVKLPGLDLTSTRPIVVARNVGLKQAVTLTPSTESAGRVVFLAQADKSRLTLVCDVNGPEMLLPTVDGRPAWQMEVNLDARSYGKRLESGSTAPVRVTGSATPGKGTVLPVAAWAFGTGYGAVFDPKVFHASLVSGADGQNQIQLVIPRSYLYLHEWALDNGNSQFGLNVRLTLNTSKGYQTWSLVPLRQQANGFGAQAVLELTEKPTARATVIVD</sequence>
<evidence type="ECO:0000313" key="2">
    <source>
        <dbReference type="Proteomes" id="UP000321577"/>
    </source>
</evidence>
<reference evidence="1 2" key="1">
    <citation type="submission" date="2019-07" db="EMBL/GenBank/DDBJ databases">
        <title>Whole genome shotgun sequence of Brevifollis gellanilyticus NBRC 108608.</title>
        <authorList>
            <person name="Hosoyama A."/>
            <person name="Uohara A."/>
            <person name="Ohji S."/>
            <person name="Ichikawa N."/>
        </authorList>
    </citation>
    <scope>NUCLEOTIDE SEQUENCE [LARGE SCALE GENOMIC DNA]</scope>
    <source>
        <strain evidence="1 2">NBRC 108608</strain>
    </source>
</reference>
<evidence type="ECO:0000313" key="1">
    <source>
        <dbReference type="EMBL" id="GEP42135.1"/>
    </source>
</evidence>